<feature type="domain" description="FAS1" evidence="1">
    <location>
        <begin position="184"/>
        <end position="319"/>
    </location>
</feature>
<accession>A0A518EXJ8</accession>
<feature type="domain" description="FAS1" evidence="1">
    <location>
        <begin position="322"/>
        <end position="460"/>
    </location>
</feature>
<evidence type="ECO:0000259" key="1">
    <source>
        <dbReference type="PROSITE" id="PS50213"/>
    </source>
</evidence>
<keyword evidence="3" id="KW-1185">Reference proteome</keyword>
<dbReference type="SUPFAM" id="SSF82153">
    <property type="entry name" value="FAS1 domain"/>
    <property type="match status" value="3"/>
</dbReference>
<dbReference type="EMBL" id="CP036434">
    <property type="protein sequence ID" value="QDV08803.1"/>
    <property type="molecule type" value="Genomic_DNA"/>
</dbReference>
<gene>
    <name evidence="2" type="ORF">Poly30_43580</name>
</gene>
<dbReference type="PANTHER" id="PTHR10900">
    <property type="entry name" value="PERIOSTIN-RELATED"/>
    <property type="match status" value="1"/>
</dbReference>
<evidence type="ECO:0000313" key="2">
    <source>
        <dbReference type="EMBL" id="QDV08803.1"/>
    </source>
</evidence>
<organism evidence="2 3">
    <name type="scientific">Saltatorellus ferox</name>
    <dbReference type="NCBI Taxonomy" id="2528018"/>
    <lineage>
        <taxon>Bacteria</taxon>
        <taxon>Pseudomonadati</taxon>
        <taxon>Planctomycetota</taxon>
        <taxon>Planctomycetia</taxon>
        <taxon>Planctomycetia incertae sedis</taxon>
        <taxon>Saltatorellus</taxon>
    </lineage>
</organism>
<name>A0A518EXJ8_9BACT</name>
<dbReference type="InterPro" id="IPR050904">
    <property type="entry name" value="Adhesion/Biosynth-related"/>
</dbReference>
<dbReference type="AlphaFoldDB" id="A0A518EXJ8"/>
<feature type="domain" description="FAS1" evidence="1">
    <location>
        <begin position="50"/>
        <end position="182"/>
    </location>
</feature>
<sequence length="468" mass="46988">MDPIPFPAYRLTHMKLTLTNTLTPAIALASLLAAGCSSDDDGGTNQPPMNPANVTAGVDSLGLTTLASLLEDTGLDTVLAGTGPFTLFAPSNAAFAALDADTLAFLTDPLNVADLEAALRYHVVAGDVSSAAASALSSAVTNNGADVIIDSVDGSLYINDARVATADSIVGNGRIHVIDSVLLPPAGIAAALTDRGFDNLLAAAAASSLDLTAAPITVLAPSDAAFETFATNAGAADFADFLAGAAQVDVDALLNAHIVSGAGNTASAVVTAGDATSAGGSLLYFGAVTGMAPTVDGIDITAFNIPTTQSLIHEIDGVIATRDEVVTVIAGETDLTALAANVTAITGLDTTLNGLPAATIFAPTDAAWADPALTALQNGSNDALLEEVLRYHVVADALQAREVITTSSVDNIDSDTITITVTGGVVTLSNGDTGAEVTGDLVETDLFARNAIVHKIDTVLLPPGFVLP</sequence>
<dbReference type="OrthoDB" id="1119934at2"/>
<protein>
    <submittedName>
        <fullName evidence="2">Immunogenic protein MPT70</fullName>
    </submittedName>
</protein>
<proteinExistence type="predicted"/>
<dbReference type="PROSITE" id="PS50213">
    <property type="entry name" value="FAS1"/>
    <property type="match status" value="3"/>
</dbReference>
<dbReference type="InterPro" id="IPR036378">
    <property type="entry name" value="FAS1_dom_sf"/>
</dbReference>
<dbReference type="SMART" id="SM00554">
    <property type="entry name" value="FAS1"/>
    <property type="match status" value="3"/>
</dbReference>
<reference evidence="2 3" key="1">
    <citation type="submission" date="2019-02" db="EMBL/GenBank/DDBJ databases">
        <title>Deep-cultivation of Planctomycetes and their phenomic and genomic characterization uncovers novel biology.</title>
        <authorList>
            <person name="Wiegand S."/>
            <person name="Jogler M."/>
            <person name="Boedeker C."/>
            <person name="Pinto D."/>
            <person name="Vollmers J."/>
            <person name="Rivas-Marin E."/>
            <person name="Kohn T."/>
            <person name="Peeters S.H."/>
            <person name="Heuer A."/>
            <person name="Rast P."/>
            <person name="Oberbeckmann S."/>
            <person name="Bunk B."/>
            <person name="Jeske O."/>
            <person name="Meyerdierks A."/>
            <person name="Storesund J.E."/>
            <person name="Kallscheuer N."/>
            <person name="Luecker S."/>
            <person name="Lage O.M."/>
            <person name="Pohl T."/>
            <person name="Merkel B.J."/>
            <person name="Hornburger P."/>
            <person name="Mueller R.-W."/>
            <person name="Bruemmer F."/>
            <person name="Labrenz M."/>
            <person name="Spormann A.M."/>
            <person name="Op den Camp H."/>
            <person name="Overmann J."/>
            <person name="Amann R."/>
            <person name="Jetten M.S.M."/>
            <person name="Mascher T."/>
            <person name="Medema M.H."/>
            <person name="Devos D.P."/>
            <person name="Kaster A.-K."/>
            <person name="Ovreas L."/>
            <person name="Rohde M."/>
            <person name="Galperin M.Y."/>
            <person name="Jogler C."/>
        </authorList>
    </citation>
    <scope>NUCLEOTIDE SEQUENCE [LARGE SCALE GENOMIC DNA]</scope>
    <source>
        <strain evidence="2 3">Poly30</strain>
    </source>
</reference>
<dbReference type="FunFam" id="2.30.180.10:FF:000032">
    <property type="entry name" value="Fasciclin domain-containing protein, putative"/>
    <property type="match status" value="1"/>
</dbReference>
<dbReference type="Pfam" id="PF02469">
    <property type="entry name" value="Fasciclin"/>
    <property type="match status" value="3"/>
</dbReference>
<dbReference type="PANTHER" id="PTHR10900:SF77">
    <property type="entry name" value="FI19380P1"/>
    <property type="match status" value="1"/>
</dbReference>
<evidence type="ECO:0000313" key="3">
    <source>
        <dbReference type="Proteomes" id="UP000320390"/>
    </source>
</evidence>
<dbReference type="GO" id="GO:0005615">
    <property type="term" value="C:extracellular space"/>
    <property type="evidence" value="ECO:0007669"/>
    <property type="project" value="TreeGrafter"/>
</dbReference>
<dbReference type="Proteomes" id="UP000320390">
    <property type="component" value="Chromosome"/>
</dbReference>
<dbReference type="InterPro" id="IPR000782">
    <property type="entry name" value="FAS1_domain"/>
</dbReference>
<dbReference type="Gene3D" id="2.30.180.10">
    <property type="entry name" value="FAS1 domain"/>
    <property type="match status" value="3"/>
</dbReference>